<evidence type="ECO:0000256" key="6">
    <source>
        <dbReference type="ARBA" id="ARBA00022833"/>
    </source>
</evidence>
<comment type="similarity">
    <text evidence="2 8">Belongs to the peptidase M16 family.</text>
</comment>
<name>A0A2T0WDU6_9BACT</name>
<keyword evidence="9" id="KW-0732">Signal</keyword>
<keyword evidence="3" id="KW-0645">Protease</keyword>
<dbReference type="InterPro" id="IPR011765">
    <property type="entry name" value="Pept_M16_N"/>
</dbReference>
<proteinExistence type="inferred from homology"/>
<dbReference type="PANTHER" id="PTHR43690">
    <property type="entry name" value="NARDILYSIN"/>
    <property type="match status" value="1"/>
</dbReference>
<dbReference type="Proteomes" id="UP000238157">
    <property type="component" value="Unassembled WGS sequence"/>
</dbReference>
<dbReference type="InterPro" id="IPR050626">
    <property type="entry name" value="Peptidase_M16"/>
</dbReference>
<dbReference type="InterPro" id="IPR001431">
    <property type="entry name" value="Pept_M16_Zn_BS"/>
</dbReference>
<reference evidence="12 13" key="1">
    <citation type="submission" date="2018-03" db="EMBL/GenBank/DDBJ databases">
        <title>Genomic Encyclopedia of Archaeal and Bacterial Type Strains, Phase II (KMG-II): from individual species to whole genera.</title>
        <authorList>
            <person name="Goeker M."/>
        </authorList>
    </citation>
    <scope>NUCLEOTIDE SEQUENCE [LARGE SCALE GENOMIC DNA]</scope>
    <source>
        <strain evidence="12 13">DSM 27929</strain>
    </source>
</reference>
<dbReference type="PROSITE" id="PS00143">
    <property type="entry name" value="INSULINASE"/>
    <property type="match status" value="1"/>
</dbReference>
<evidence type="ECO:0000313" key="13">
    <source>
        <dbReference type="Proteomes" id="UP000238157"/>
    </source>
</evidence>
<evidence type="ECO:0000256" key="8">
    <source>
        <dbReference type="RuleBase" id="RU004447"/>
    </source>
</evidence>
<evidence type="ECO:0000256" key="2">
    <source>
        <dbReference type="ARBA" id="ARBA00007261"/>
    </source>
</evidence>
<dbReference type="RefSeq" id="WP_106135349.1">
    <property type="nucleotide sequence ID" value="NZ_PVTR01000016.1"/>
</dbReference>
<accession>A0A2T0WDU6</accession>
<dbReference type="Pfam" id="PF00675">
    <property type="entry name" value="Peptidase_M16"/>
    <property type="match status" value="2"/>
</dbReference>
<keyword evidence="6" id="KW-0862">Zinc</keyword>
<evidence type="ECO:0000256" key="3">
    <source>
        <dbReference type="ARBA" id="ARBA00022670"/>
    </source>
</evidence>
<dbReference type="AlphaFoldDB" id="A0A2T0WDU6"/>
<comment type="caution">
    <text evidence="12">The sequence shown here is derived from an EMBL/GenBank/DDBJ whole genome shotgun (WGS) entry which is preliminary data.</text>
</comment>
<feature type="signal peptide" evidence="9">
    <location>
        <begin position="1"/>
        <end position="18"/>
    </location>
</feature>
<dbReference type="PANTHER" id="PTHR43690:SF17">
    <property type="entry name" value="PROTEIN YHJJ"/>
    <property type="match status" value="1"/>
</dbReference>
<comment type="cofactor">
    <cofactor evidence="1">
        <name>Zn(2+)</name>
        <dbReference type="ChEBI" id="CHEBI:29105"/>
    </cofactor>
</comment>
<dbReference type="GO" id="GO:0046872">
    <property type="term" value="F:metal ion binding"/>
    <property type="evidence" value="ECO:0007669"/>
    <property type="project" value="UniProtKB-KW"/>
</dbReference>
<dbReference type="Pfam" id="PF05193">
    <property type="entry name" value="Peptidase_M16_C"/>
    <property type="match status" value="2"/>
</dbReference>
<evidence type="ECO:0000259" key="11">
    <source>
        <dbReference type="Pfam" id="PF05193"/>
    </source>
</evidence>
<evidence type="ECO:0000313" key="12">
    <source>
        <dbReference type="EMBL" id="PRY84877.1"/>
    </source>
</evidence>
<feature type="domain" description="Peptidase M16 N-terminal" evidence="10">
    <location>
        <begin position="62"/>
        <end position="127"/>
    </location>
</feature>
<organism evidence="12 13">
    <name type="scientific">Mongoliibacter ruber</name>
    <dbReference type="NCBI Taxonomy" id="1750599"/>
    <lineage>
        <taxon>Bacteria</taxon>
        <taxon>Pseudomonadati</taxon>
        <taxon>Bacteroidota</taxon>
        <taxon>Cytophagia</taxon>
        <taxon>Cytophagales</taxon>
        <taxon>Cyclobacteriaceae</taxon>
        <taxon>Mongoliibacter</taxon>
    </lineage>
</organism>
<feature type="domain" description="Peptidase M16 C-terminal" evidence="11">
    <location>
        <begin position="261"/>
        <end position="431"/>
    </location>
</feature>
<evidence type="ECO:0000256" key="7">
    <source>
        <dbReference type="ARBA" id="ARBA00023049"/>
    </source>
</evidence>
<evidence type="ECO:0000256" key="1">
    <source>
        <dbReference type="ARBA" id="ARBA00001947"/>
    </source>
</evidence>
<feature type="chain" id="PRO_5015537950" evidence="9">
    <location>
        <begin position="19"/>
        <end position="976"/>
    </location>
</feature>
<dbReference type="OrthoDB" id="9811314at2"/>
<evidence type="ECO:0000259" key="10">
    <source>
        <dbReference type="Pfam" id="PF00675"/>
    </source>
</evidence>
<feature type="domain" description="Peptidase M16 C-terminal" evidence="11">
    <location>
        <begin position="764"/>
        <end position="873"/>
    </location>
</feature>
<evidence type="ECO:0000256" key="4">
    <source>
        <dbReference type="ARBA" id="ARBA00022723"/>
    </source>
</evidence>
<keyword evidence="4" id="KW-0479">Metal-binding</keyword>
<feature type="domain" description="Peptidase M16 N-terminal" evidence="10">
    <location>
        <begin position="152"/>
        <end position="245"/>
    </location>
</feature>
<keyword evidence="13" id="KW-1185">Reference proteome</keyword>
<evidence type="ECO:0000256" key="5">
    <source>
        <dbReference type="ARBA" id="ARBA00022801"/>
    </source>
</evidence>
<protein>
    <submittedName>
        <fullName evidence="12">Putative Zn-dependent peptidase</fullName>
    </submittedName>
</protein>
<dbReference type="GO" id="GO:0006508">
    <property type="term" value="P:proteolysis"/>
    <property type="evidence" value="ECO:0007669"/>
    <property type="project" value="UniProtKB-KW"/>
</dbReference>
<dbReference type="GO" id="GO:0004222">
    <property type="term" value="F:metalloendopeptidase activity"/>
    <property type="evidence" value="ECO:0007669"/>
    <property type="project" value="InterPro"/>
</dbReference>
<dbReference type="InterPro" id="IPR011249">
    <property type="entry name" value="Metalloenz_LuxS/M16"/>
</dbReference>
<dbReference type="InterPro" id="IPR007863">
    <property type="entry name" value="Peptidase_M16_C"/>
</dbReference>
<sequence>MKNLLLILCVLAVGTTFGQNSYQAVEMKDGPYTYSIVEGDPTNTRFYTLDNGLQVILHENRTEPKIFSLFTTRAGSKNDPSDKTGLAHYLEHLLFKGTQSIGTLDYEKEKVYLKEIENLYEKYNSTSDEGERKEIYKGIDSVSNIASQLAIANEYDKIMSTLGSDFTNAFTSFENTSYMEFVPSNNLEKLLAVQQERFENPVFRLFHTELETVYEEYNMYQDEGFFRIFDQMFAGLFKKHPYGTQTTLGTAEHLKNPSIPAIYNFYNKYYVPNNMVVILAGDLDFEESIRLVDKYFGDWEKGDVPNFAFEAEDPISQPEEYYITTPDEESVAIGFRMPAIKDQDALKAALVSYILSNGKSGLIDRNLVKEQKVLEAEAFDYLLSDYGLMFLTGRPLEGQDLKEVRTLILDQIDLLKSGDFDEDLIEGTINNFKVNRLRRQESPIGMALIFNELFTTEKSWEDYLAELDEMGKIGKSDIVNFANRYFADNHVSVYKLTGKDSLAIKIEKPEITAITINRDDQSEFFKKLEEQPSESLQPVYLDFQEDIDFGKIHDDVPLWVVNNTLNSLFSQYFVFDMGNLHIQKLPFAVEYLKLIGSESKSNEQLNKELYNLAINFNISTSDELVYVWFTGLEENRQEAMKIIQDLIRNPKPNQEALEKMVEAKIKERNDKTINKDEIFFSALNNFVDYGEVNPYNTALSNEELRQLKAEELTELIQSLFDYKHRIYYYGVTDKDQLENELKESHPLKASLKDYPAKREFKRLKADKNQVYFVDYDMAQVEIGLQRWDEEPYDPADATIIRAFNEYYGGNMSSVVFQEIREARGLAYSTYGFFSTPSKKEDPYKAGFYVGTQSDKMAIAFDAMLDLINNFKESEQSWNVSKGAIKKAIEAERITKTAILFNYQAALKRGLDYDIRKDIYKNIDSVVLQDIKKFHAEKMKDRSWNIRMVGAKEKLNWEDLEKIGEVKELKTKDIFGY</sequence>
<dbReference type="Gene3D" id="3.30.830.10">
    <property type="entry name" value="Metalloenzyme, LuxS/M16 peptidase-like"/>
    <property type="match status" value="4"/>
</dbReference>
<dbReference type="EMBL" id="PVTR01000016">
    <property type="protein sequence ID" value="PRY84877.1"/>
    <property type="molecule type" value="Genomic_DNA"/>
</dbReference>
<gene>
    <name evidence="12" type="ORF">CLW00_11636</name>
</gene>
<keyword evidence="5" id="KW-0378">Hydrolase</keyword>
<keyword evidence="7" id="KW-0482">Metalloprotease</keyword>
<evidence type="ECO:0000256" key="9">
    <source>
        <dbReference type="SAM" id="SignalP"/>
    </source>
</evidence>
<dbReference type="SUPFAM" id="SSF63411">
    <property type="entry name" value="LuxS/MPP-like metallohydrolase"/>
    <property type="match status" value="4"/>
</dbReference>